<accession>A0A5D0MHF2</accession>
<proteinExistence type="predicted"/>
<organism evidence="1 2">
    <name type="scientific">Candidatus Mcinerneyibacterium aminivorans</name>
    <dbReference type="NCBI Taxonomy" id="2703815"/>
    <lineage>
        <taxon>Bacteria</taxon>
        <taxon>Candidatus Macinerneyibacteriota</taxon>
        <taxon>Candidatus Mcinerneyibacteria</taxon>
        <taxon>Candidatus Mcinerneyibacteriales</taxon>
        <taxon>Candidatus Mcinerneyibacteriaceae</taxon>
        <taxon>Candidatus Mcinerneyibacterium</taxon>
    </lineage>
</organism>
<name>A0A5D0MHF2_9BACT</name>
<reference evidence="1" key="1">
    <citation type="submission" date="2019-08" db="EMBL/GenBank/DDBJ databases">
        <title>Genomic characterization of a novel candidate phylum (ARYD3) from a high temperature, high salinity tertiary oil reservoir in north central Oklahoma, USA.</title>
        <authorList>
            <person name="Youssef N.H."/>
            <person name="Yadav A."/>
            <person name="Elshahed M.S."/>
        </authorList>
    </citation>
    <scope>NUCLEOTIDE SEQUENCE [LARGE SCALE GENOMIC DNA]</scope>
    <source>
        <strain evidence="1">ARYD3</strain>
    </source>
</reference>
<dbReference type="AlphaFoldDB" id="A0A5D0MHF2"/>
<comment type="caution">
    <text evidence="1">The sequence shown here is derived from an EMBL/GenBank/DDBJ whole genome shotgun (WGS) entry which is preliminary data.</text>
</comment>
<evidence type="ECO:0000313" key="1">
    <source>
        <dbReference type="EMBL" id="TYB31822.1"/>
    </source>
</evidence>
<dbReference type="EMBL" id="VSIX01000028">
    <property type="protein sequence ID" value="TYB31822.1"/>
    <property type="molecule type" value="Genomic_DNA"/>
</dbReference>
<dbReference type="Proteomes" id="UP000324143">
    <property type="component" value="Unassembled WGS sequence"/>
</dbReference>
<evidence type="ECO:0000313" key="2">
    <source>
        <dbReference type="Proteomes" id="UP000324143"/>
    </source>
</evidence>
<keyword evidence="2" id="KW-1185">Reference proteome</keyword>
<evidence type="ECO:0008006" key="3">
    <source>
        <dbReference type="Google" id="ProtNLM"/>
    </source>
</evidence>
<sequence>MKKAISICLFLLIIFGAIFPQDIETTNIMENKNSGIILFPTAYTKQRGQYESKIEMEPFKIKSAIGITQRLMLGVSYGGEHVIGTTDIDWYPKVEFNIKYRLFDEKQSVPAFAVGFSSDGWGKYLDSAERYLIKSRGFFAVASKDITIIGGSNVNFGVNYSVEGEDESSGFDIFTSVRKNLNEELSIIGEYDFAINDSGENKLGEGKGYLNFGIRWNFAPELVIDFQLINVLQNFNTDIDNPISVSKKRDKISRNIAVTYRAFF</sequence>
<gene>
    <name evidence="1" type="ORF">FXF47_02200</name>
</gene>
<protein>
    <recommendedName>
        <fullName evidence="3">DUF481 domain-containing protein</fullName>
    </recommendedName>
</protein>